<gene>
    <name evidence="1" type="ORF">DW060_12465</name>
</gene>
<evidence type="ECO:0000313" key="2">
    <source>
        <dbReference type="Proteomes" id="UP000286598"/>
    </source>
</evidence>
<dbReference type="EMBL" id="QRNO01000095">
    <property type="protein sequence ID" value="RHK47306.1"/>
    <property type="molecule type" value="Genomic_DNA"/>
</dbReference>
<evidence type="ECO:0000313" key="1">
    <source>
        <dbReference type="EMBL" id="RHK47306.1"/>
    </source>
</evidence>
<dbReference type="AlphaFoldDB" id="A0A415GE39"/>
<comment type="caution">
    <text evidence="1">The sequence shown here is derived from an EMBL/GenBank/DDBJ whole genome shotgun (WGS) entry which is preliminary data.</text>
</comment>
<dbReference type="SUPFAM" id="SSF53335">
    <property type="entry name" value="S-adenosyl-L-methionine-dependent methyltransferases"/>
    <property type="match status" value="1"/>
</dbReference>
<dbReference type="OrthoDB" id="399884at2"/>
<keyword evidence="2" id="KW-1185">Reference proteome</keyword>
<protein>
    <submittedName>
        <fullName evidence="1">Uncharacterized protein</fullName>
    </submittedName>
</protein>
<dbReference type="InterPro" id="IPR029063">
    <property type="entry name" value="SAM-dependent_MTases_sf"/>
</dbReference>
<sequence length="835" mass="96887">MATNKIREEEVKNKIRQEFFQDYDATPILGDIDFAVTTKRSSGDELSDQEYFLWAEAKAGNTEDIYASFVQLIITIGKAHTHESYLPPRYLGAFDEEKIAFIEYHNIVSVFYQNDFNWNVTPSNHSTKEFHMLSDLLKEKLKKEIRLFYLHKDEKELRKFIRSNFKLGKQSTNGINITKNNFTYIYRKWVEKVKPSITLDWEKAKQNGIIDADFFLADIFSKENTTLRDRLYVLLKKNHYELDRKIDSAGLFDSKKAQFNDNQIAHNQFWNLYVRPPRKEYWEYIANRRDLLVPQDIRERKGSFFTPQCWVELSQEYIAKDLGEDWQDEYYIWDCCAGTGNLLAGLTNKYQIWASTLDQADVDVIHDRIANMEKVGTANLLDSHVFQFDFLNDSFDKLPPGLKDIITNEERRKKLIIYINPPCAEASNARTVTGTGSNRKGLAYTSTKDKYKKELGRAGNEIFAQFFARIANDIPDCILALFSTLKALQGPNFSGFRAKYQAKLSRMFIVPANTFDNVTGHFPYGFQIFHLAEKEEFVSCIADVYDSKANMIGSKNIYSCKGGELIIDWFRKFYDKQGDHLGYLRFLGTDFQNNRGVFLTLAPSTNDLKQVKGTWITRKNVIPSCVYFSVRLCTEATWVNDRDQFLYPNKEWNCNEHFLSDCLVFTLFNEKNNIQSQHGTNHWIPFSEEEVGAQDNFESHFMHDFIMGKVKEEKPQQEGTIQDIFTEQEAQTPDGNSFTPTEPLKFSQEAQAVLDAGRELWRYYHKQAGANPNASYYDIKMHFQGTKTTKSGKVQMNSTSEDATYNALLADLRQSMKLLAAHIEPKVYDYGFLKK</sequence>
<organism evidence="1 2">
    <name type="scientific">Leyella stercorea</name>
    <dbReference type="NCBI Taxonomy" id="363265"/>
    <lineage>
        <taxon>Bacteria</taxon>
        <taxon>Pseudomonadati</taxon>
        <taxon>Bacteroidota</taxon>
        <taxon>Bacteroidia</taxon>
        <taxon>Bacteroidales</taxon>
        <taxon>Prevotellaceae</taxon>
        <taxon>Leyella</taxon>
    </lineage>
</organism>
<accession>A0A415GE39</accession>
<proteinExistence type="predicted"/>
<name>A0A415GE39_9BACT</name>
<reference evidence="1 2" key="1">
    <citation type="submission" date="2018-08" db="EMBL/GenBank/DDBJ databases">
        <title>A genome reference for cultivated species of the human gut microbiota.</title>
        <authorList>
            <person name="Zou Y."/>
            <person name="Xue W."/>
            <person name="Luo G."/>
        </authorList>
    </citation>
    <scope>NUCLEOTIDE SEQUENCE [LARGE SCALE GENOMIC DNA]</scope>
    <source>
        <strain evidence="1 2">AF42-9</strain>
    </source>
</reference>
<dbReference type="Gene3D" id="3.40.50.150">
    <property type="entry name" value="Vaccinia Virus protein VP39"/>
    <property type="match status" value="1"/>
</dbReference>
<dbReference type="Proteomes" id="UP000286598">
    <property type="component" value="Unassembled WGS sequence"/>
</dbReference>